<dbReference type="InterPro" id="IPR021307">
    <property type="entry name" value="DUF2884"/>
</dbReference>
<dbReference type="RefSeq" id="WP_069671919.1">
    <property type="nucleotide sequence ID" value="NZ_JAWWDQ010000004.1"/>
</dbReference>
<reference evidence="2 3" key="1">
    <citation type="submission" date="2016-07" db="EMBL/GenBank/DDBJ databases">
        <title>Whole-genome of two Shewanella species isolated from a digestive organ of sea cucumber Apostichopus japonicus Selenka 1867.</title>
        <authorList>
            <person name="Hong H.-H."/>
            <person name="Choi H."/>
            <person name="Cheon S."/>
            <person name="Oh J.-S."/>
            <person name="Lee H.-G."/>
            <person name="Park C."/>
        </authorList>
    </citation>
    <scope>NUCLEOTIDE SEQUENCE [LARGE SCALE GENOMIC DNA]</scope>
    <source>
        <strain evidence="2 3">CSB03KR</strain>
    </source>
</reference>
<evidence type="ECO:0008006" key="4">
    <source>
        <dbReference type="Google" id="ProtNLM"/>
    </source>
</evidence>
<evidence type="ECO:0000313" key="2">
    <source>
        <dbReference type="EMBL" id="OEG72858.1"/>
    </source>
</evidence>
<evidence type="ECO:0000313" key="3">
    <source>
        <dbReference type="Proteomes" id="UP000095230"/>
    </source>
</evidence>
<dbReference type="Proteomes" id="UP000095230">
    <property type="component" value="Unassembled WGS sequence"/>
</dbReference>
<proteinExistence type="predicted"/>
<sequence length="277" mass="30352">MKKTAASLGLTALVLATTSSAWAHGGDDDNHLSFGSDGHQCEVSLNYDVAVEPKKLTISESKKEVYRIELGELYIDGKQVSLNNQQQVIVNQYANEVSAQLPEVIDLVHDAVDIASTAVSMALTPLLGDTSGAKIDEMMASLSDRIDNVAYQHGDKFYLGATESSLEDTFGQEFEQEMEQLVQSSIGSMMMTLGSQMMSGDGDSFEQKMESFAAKMDNVGKDIEVQLEQQSADLEARADKLCDNFQQLVALETKLRAQVPELDKYPLIKAPKQQLLE</sequence>
<dbReference type="EMBL" id="MCBT01000046">
    <property type="protein sequence ID" value="OEG72858.1"/>
    <property type="molecule type" value="Genomic_DNA"/>
</dbReference>
<organism evidence="2 3">
    <name type="scientific">Shewanella colwelliana</name>
    <name type="common">Alteromonas colwelliana</name>
    <dbReference type="NCBI Taxonomy" id="23"/>
    <lineage>
        <taxon>Bacteria</taxon>
        <taxon>Pseudomonadati</taxon>
        <taxon>Pseudomonadota</taxon>
        <taxon>Gammaproteobacteria</taxon>
        <taxon>Alteromonadales</taxon>
        <taxon>Shewanellaceae</taxon>
        <taxon>Shewanella</taxon>
    </lineage>
</organism>
<dbReference type="Pfam" id="PF11101">
    <property type="entry name" value="DUF2884"/>
    <property type="match status" value="1"/>
</dbReference>
<name>A0A1E5IS72_SHECO</name>
<dbReference type="AlphaFoldDB" id="A0A1E5IS72"/>
<protein>
    <recommendedName>
        <fullName evidence="4">DUF2884 family protein</fullName>
    </recommendedName>
</protein>
<keyword evidence="1" id="KW-0732">Signal</keyword>
<feature type="signal peptide" evidence="1">
    <location>
        <begin position="1"/>
        <end position="23"/>
    </location>
</feature>
<evidence type="ECO:0000256" key="1">
    <source>
        <dbReference type="SAM" id="SignalP"/>
    </source>
</evidence>
<gene>
    <name evidence="2" type="ORF">BEL05_11370</name>
</gene>
<dbReference type="STRING" id="23.BEL05_11370"/>
<accession>A0A1E5IS72</accession>
<dbReference type="OrthoDB" id="6399077at2"/>
<comment type="caution">
    <text evidence="2">The sequence shown here is derived from an EMBL/GenBank/DDBJ whole genome shotgun (WGS) entry which is preliminary data.</text>
</comment>
<feature type="chain" id="PRO_5009179031" description="DUF2884 family protein" evidence="1">
    <location>
        <begin position="24"/>
        <end position="277"/>
    </location>
</feature>